<dbReference type="EMBL" id="BGPR01004642">
    <property type="protein sequence ID" value="GBN01712.1"/>
    <property type="molecule type" value="Genomic_DNA"/>
</dbReference>
<evidence type="ECO:0000313" key="2">
    <source>
        <dbReference type="EMBL" id="GBN01712.1"/>
    </source>
</evidence>
<protein>
    <recommendedName>
        <fullName evidence="1">CRAL/TRIO N-terminal domain-containing protein</fullName>
    </recommendedName>
</protein>
<dbReference type="Pfam" id="PF03765">
    <property type="entry name" value="CRAL_TRIO_N"/>
    <property type="match status" value="1"/>
</dbReference>
<sequence>MFPMEATEKEAMEELKRRTVSDVTPKMLEDELLFYRFCKARDFNVSQAESMLRKHIAWRKEFQIDTILSSYKPPEVR</sequence>
<accession>A0A4Y2KIA6</accession>
<dbReference type="InterPro" id="IPR051064">
    <property type="entry name" value="SEC14/CRAL-TRIO_domain"/>
</dbReference>
<dbReference type="Proteomes" id="UP000499080">
    <property type="component" value="Unassembled WGS sequence"/>
</dbReference>
<dbReference type="AlphaFoldDB" id="A0A4Y2KIA6"/>
<name>A0A4Y2KIA6_ARAVE</name>
<organism evidence="2 3">
    <name type="scientific">Araneus ventricosus</name>
    <name type="common">Orbweaver spider</name>
    <name type="synonym">Epeira ventricosa</name>
    <dbReference type="NCBI Taxonomy" id="182803"/>
    <lineage>
        <taxon>Eukaryota</taxon>
        <taxon>Metazoa</taxon>
        <taxon>Ecdysozoa</taxon>
        <taxon>Arthropoda</taxon>
        <taxon>Chelicerata</taxon>
        <taxon>Arachnida</taxon>
        <taxon>Araneae</taxon>
        <taxon>Araneomorphae</taxon>
        <taxon>Entelegynae</taxon>
        <taxon>Araneoidea</taxon>
        <taxon>Araneidae</taxon>
        <taxon>Araneus</taxon>
    </lineage>
</organism>
<dbReference type="InterPro" id="IPR036273">
    <property type="entry name" value="CRAL/TRIO_N_dom_sf"/>
</dbReference>
<keyword evidence="3" id="KW-1185">Reference proteome</keyword>
<proteinExistence type="predicted"/>
<dbReference type="SUPFAM" id="SSF46938">
    <property type="entry name" value="CRAL/TRIO N-terminal domain"/>
    <property type="match status" value="1"/>
</dbReference>
<evidence type="ECO:0000259" key="1">
    <source>
        <dbReference type="SMART" id="SM01100"/>
    </source>
</evidence>
<dbReference type="Gene3D" id="3.40.525.10">
    <property type="entry name" value="CRAL-TRIO lipid binding domain"/>
    <property type="match status" value="1"/>
</dbReference>
<evidence type="ECO:0000313" key="3">
    <source>
        <dbReference type="Proteomes" id="UP000499080"/>
    </source>
</evidence>
<dbReference type="SMART" id="SM01100">
    <property type="entry name" value="CRAL_TRIO_N"/>
    <property type="match status" value="1"/>
</dbReference>
<feature type="domain" description="CRAL/TRIO N-terminal" evidence="1">
    <location>
        <begin position="30"/>
        <end position="55"/>
    </location>
</feature>
<dbReference type="PANTHER" id="PTHR23324">
    <property type="entry name" value="SEC14 RELATED PROTEIN"/>
    <property type="match status" value="1"/>
</dbReference>
<dbReference type="InterPro" id="IPR036865">
    <property type="entry name" value="CRAL-TRIO_dom_sf"/>
</dbReference>
<dbReference type="InterPro" id="IPR011074">
    <property type="entry name" value="CRAL/TRIO_N_dom"/>
</dbReference>
<dbReference type="OrthoDB" id="6430819at2759"/>
<gene>
    <name evidence="2" type="ORF">AVEN_36009_1</name>
</gene>
<dbReference type="GO" id="GO:0005737">
    <property type="term" value="C:cytoplasm"/>
    <property type="evidence" value="ECO:0007669"/>
    <property type="project" value="TreeGrafter"/>
</dbReference>
<comment type="caution">
    <text evidence="2">The sequence shown here is derived from an EMBL/GenBank/DDBJ whole genome shotgun (WGS) entry which is preliminary data.</text>
</comment>
<dbReference type="PANTHER" id="PTHR23324:SF83">
    <property type="entry name" value="SEC14-LIKE PROTEIN 2"/>
    <property type="match status" value="1"/>
</dbReference>
<reference evidence="2 3" key="1">
    <citation type="journal article" date="2019" name="Sci. Rep.">
        <title>Orb-weaving spider Araneus ventricosus genome elucidates the spidroin gene catalogue.</title>
        <authorList>
            <person name="Kono N."/>
            <person name="Nakamura H."/>
            <person name="Ohtoshi R."/>
            <person name="Moran D.A.P."/>
            <person name="Shinohara A."/>
            <person name="Yoshida Y."/>
            <person name="Fujiwara M."/>
            <person name="Mori M."/>
            <person name="Tomita M."/>
            <person name="Arakawa K."/>
        </authorList>
    </citation>
    <scope>NUCLEOTIDE SEQUENCE [LARGE SCALE GENOMIC DNA]</scope>
</reference>